<evidence type="ECO:0000256" key="3">
    <source>
        <dbReference type="ARBA" id="ARBA00022692"/>
    </source>
</evidence>
<comment type="similarity">
    <text evidence="6">Belongs to the ABC-4 integral membrane protein family.</text>
</comment>
<dbReference type="InterPro" id="IPR050250">
    <property type="entry name" value="Macrolide_Exporter_MacB"/>
</dbReference>
<keyword evidence="2" id="KW-1003">Cell membrane</keyword>
<organism evidence="9 10">
    <name type="scientific">Actinoplanes derwentensis</name>
    <dbReference type="NCBI Taxonomy" id="113562"/>
    <lineage>
        <taxon>Bacteria</taxon>
        <taxon>Bacillati</taxon>
        <taxon>Actinomycetota</taxon>
        <taxon>Actinomycetes</taxon>
        <taxon>Micromonosporales</taxon>
        <taxon>Micromonosporaceae</taxon>
        <taxon>Actinoplanes</taxon>
    </lineage>
</organism>
<evidence type="ECO:0000256" key="5">
    <source>
        <dbReference type="ARBA" id="ARBA00023136"/>
    </source>
</evidence>
<dbReference type="Pfam" id="PF02687">
    <property type="entry name" value="FtsX"/>
    <property type="match status" value="2"/>
</dbReference>
<dbReference type="GO" id="GO:0005886">
    <property type="term" value="C:plasma membrane"/>
    <property type="evidence" value="ECO:0007669"/>
    <property type="project" value="UniProtKB-SubCell"/>
</dbReference>
<evidence type="ECO:0000256" key="1">
    <source>
        <dbReference type="ARBA" id="ARBA00004651"/>
    </source>
</evidence>
<dbReference type="InterPro" id="IPR003838">
    <property type="entry name" value="ABC3_permease_C"/>
</dbReference>
<dbReference type="OrthoDB" id="3223244at2"/>
<feature type="transmembrane region" description="Helical" evidence="7">
    <location>
        <begin position="667"/>
        <end position="695"/>
    </location>
</feature>
<feature type="domain" description="ABC3 transporter permease C-terminal" evidence="8">
    <location>
        <begin position="221"/>
        <end position="340"/>
    </location>
</feature>
<sequence>MLTRDRAGTFVAVLVGSVIVTTFLLLLTSARPKVPDRFAGFTAVIQSPAAANGPDEFAEPVPWPAATVIALTERIGVVPGVTSVMVDRDFYAQPLRDGQPVPGVTRGHAWHGPDQAGAMVDDDLGYPIGSGITLMTGSGEVRWRVAGHTDLPGVHLPEAAATALAPGVRHLGVSGDFDPAALRAAIGAEGTVLTGDGRGLAEPRDDARLRWIGTQVLTATAAIAAFACVFLVSSTSAYEVNQRRREIGLLRAVGATPGQVRAILFRSALLLGAVASAVGVLLGALLANPLSSILMSERLEPAGYTVHWEPWVLGVSLAAGPLIALLGAAIAARGVSRISPVEALRTAELEPRAMSRIRWLAGSAAAVAGMTAGAGAAASGSMRDLGSYALLGAMALIVAAALLAPAVVPALIRLFLAPLRGIIATLARESARTAVRRTASTATPVLFAVAFAVFVTGTVQTSAAAWDTERGAIMPPGAILMPAGTPGLHDGIAGRAPLDSVVYIDGRALTASGTDEVSPGTALVAGLPSNPASVPHPRAETITVTWSDGATETLRVAGLAPPGPLTAELVVNRDAARRHDPSALVPAVYPAPAAAAGPGAVKTGPEDLARQTEADDDQLIGTFTVLLLVVSAGAGAVTVVNTLLMTARRRGPDHRVLRLSGATGGQVLRAVALETALAVAIGSLLGGIAGVIAIAGSARALSEQIGHDVPVLISWPMTAGTILACLLFAVAAATIPASRFIRRPAADR</sequence>
<gene>
    <name evidence="9" type="ORF">SAMN04489716_3779</name>
</gene>
<dbReference type="Proteomes" id="UP000198688">
    <property type="component" value="Chromosome I"/>
</dbReference>
<keyword evidence="4 7" id="KW-1133">Transmembrane helix</keyword>
<feature type="transmembrane region" description="Helical" evidence="7">
    <location>
        <begin position="619"/>
        <end position="646"/>
    </location>
</feature>
<evidence type="ECO:0000256" key="6">
    <source>
        <dbReference type="ARBA" id="ARBA00038076"/>
    </source>
</evidence>
<keyword evidence="3 7" id="KW-0812">Transmembrane</keyword>
<evidence type="ECO:0000256" key="4">
    <source>
        <dbReference type="ARBA" id="ARBA00022989"/>
    </source>
</evidence>
<feature type="transmembrane region" description="Helical" evidence="7">
    <location>
        <begin position="715"/>
        <end position="735"/>
    </location>
</feature>
<feature type="transmembrane region" description="Helical" evidence="7">
    <location>
        <begin position="390"/>
        <end position="416"/>
    </location>
</feature>
<feature type="transmembrane region" description="Helical" evidence="7">
    <location>
        <begin position="437"/>
        <end position="455"/>
    </location>
</feature>
<dbReference type="PANTHER" id="PTHR30572:SF4">
    <property type="entry name" value="ABC TRANSPORTER PERMEASE YTRF"/>
    <property type="match status" value="1"/>
</dbReference>
<feature type="transmembrane region" description="Helical" evidence="7">
    <location>
        <begin position="357"/>
        <end position="378"/>
    </location>
</feature>
<name>A0A1H2AC42_9ACTN</name>
<proteinExistence type="inferred from homology"/>
<keyword evidence="10" id="KW-1185">Reference proteome</keyword>
<evidence type="ECO:0000313" key="9">
    <source>
        <dbReference type="EMBL" id="SDT43531.1"/>
    </source>
</evidence>
<dbReference type="RefSeq" id="WP_092545842.1">
    <property type="nucleotide sequence ID" value="NZ_BOMJ01000068.1"/>
</dbReference>
<feature type="transmembrane region" description="Helical" evidence="7">
    <location>
        <begin position="268"/>
        <end position="291"/>
    </location>
</feature>
<accession>A0A1H2AC42</accession>
<dbReference type="EMBL" id="LT629758">
    <property type="protein sequence ID" value="SDT43531.1"/>
    <property type="molecule type" value="Genomic_DNA"/>
</dbReference>
<feature type="domain" description="ABC3 transporter permease C-terminal" evidence="8">
    <location>
        <begin position="626"/>
        <end position="744"/>
    </location>
</feature>
<dbReference type="PANTHER" id="PTHR30572">
    <property type="entry name" value="MEMBRANE COMPONENT OF TRANSPORTER-RELATED"/>
    <property type="match status" value="1"/>
</dbReference>
<evidence type="ECO:0000256" key="2">
    <source>
        <dbReference type="ARBA" id="ARBA00022475"/>
    </source>
</evidence>
<dbReference type="STRING" id="113562.SAMN04489716_3779"/>
<reference evidence="9 10" key="1">
    <citation type="submission" date="2016-10" db="EMBL/GenBank/DDBJ databases">
        <authorList>
            <person name="de Groot N.N."/>
        </authorList>
    </citation>
    <scope>NUCLEOTIDE SEQUENCE [LARGE SCALE GENOMIC DNA]</scope>
    <source>
        <strain evidence="9 10">DSM 43941</strain>
    </source>
</reference>
<feature type="transmembrane region" description="Helical" evidence="7">
    <location>
        <begin position="7"/>
        <end position="27"/>
    </location>
</feature>
<evidence type="ECO:0000259" key="8">
    <source>
        <dbReference type="Pfam" id="PF02687"/>
    </source>
</evidence>
<dbReference type="GO" id="GO:0022857">
    <property type="term" value="F:transmembrane transporter activity"/>
    <property type="evidence" value="ECO:0007669"/>
    <property type="project" value="TreeGrafter"/>
</dbReference>
<evidence type="ECO:0000313" key="10">
    <source>
        <dbReference type="Proteomes" id="UP000198688"/>
    </source>
</evidence>
<protein>
    <submittedName>
        <fullName evidence="9">Putative ABC transport system permease protein</fullName>
    </submittedName>
</protein>
<comment type="subcellular location">
    <subcellularLocation>
        <location evidence="1">Cell membrane</location>
        <topology evidence="1">Multi-pass membrane protein</topology>
    </subcellularLocation>
</comment>
<keyword evidence="5 7" id="KW-0472">Membrane</keyword>
<feature type="transmembrane region" description="Helical" evidence="7">
    <location>
        <begin position="216"/>
        <end position="238"/>
    </location>
</feature>
<evidence type="ECO:0000256" key="7">
    <source>
        <dbReference type="SAM" id="Phobius"/>
    </source>
</evidence>
<dbReference type="AlphaFoldDB" id="A0A1H2AC42"/>
<feature type="transmembrane region" description="Helical" evidence="7">
    <location>
        <begin position="311"/>
        <end position="336"/>
    </location>
</feature>